<sequence length="286" mass="31815">MISVFMMQGLSNRRTGATSINAESSRSHSVFTCVVESRRKSLPAKQSDILCSFARYICFINFDSKADGISRFKTSRINLVDLATWVFVIVHLIQHLYFISRTNNSYVLIKDRDALISNLVAGLHLPSEEISVDILFVLYKVSILQCESMNSDGADVLFAHCPKLLHLSLEALMKTRDDDVCLNCIALLTILAQKGFFVNAYANEICSMSLDEGDNSMKITEDGEGRPSLNVLFAEAIKGPLLSSDSQVQINTLDLIFHFLSSEGALGKLIQVLVEENIADYVFEIL</sequence>
<evidence type="ECO:0000313" key="2">
    <source>
        <dbReference type="Proteomes" id="UP001163603"/>
    </source>
</evidence>
<keyword evidence="2" id="KW-1185">Reference proteome</keyword>
<dbReference type="Proteomes" id="UP001163603">
    <property type="component" value="Chromosome 15"/>
</dbReference>
<name>A0ACC0WYY3_9ROSI</name>
<proteinExistence type="predicted"/>
<dbReference type="EMBL" id="CM047750">
    <property type="protein sequence ID" value="KAJ0006905.1"/>
    <property type="molecule type" value="Genomic_DNA"/>
</dbReference>
<accession>A0ACC0WYY3</accession>
<reference evidence="2" key="1">
    <citation type="journal article" date="2023" name="G3 (Bethesda)">
        <title>Genome assembly and association tests identify interacting loci associated with vigor, precocity, and sex in interspecific pistachio rootstocks.</title>
        <authorList>
            <person name="Palmer W."/>
            <person name="Jacygrad E."/>
            <person name="Sagayaradj S."/>
            <person name="Cavanaugh K."/>
            <person name="Han R."/>
            <person name="Bertier L."/>
            <person name="Beede B."/>
            <person name="Kafkas S."/>
            <person name="Golino D."/>
            <person name="Preece J."/>
            <person name="Michelmore R."/>
        </authorList>
    </citation>
    <scope>NUCLEOTIDE SEQUENCE [LARGE SCALE GENOMIC DNA]</scope>
</reference>
<evidence type="ECO:0000313" key="1">
    <source>
        <dbReference type="EMBL" id="KAJ0006905.1"/>
    </source>
</evidence>
<comment type="caution">
    <text evidence="1">The sequence shown here is derived from an EMBL/GenBank/DDBJ whole genome shotgun (WGS) entry which is preliminary data.</text>
</comment>
<gene>
    <name evidence="1" type="ORF">Pint_30619</name>
</gene>
<organism evidence="1 2">
    <name type="scientific">Pistacia integerrima</name>
    <dbReference type="NCBI Taxonomy" id="434235"/>
    <lineage>
        <taxon>Eukaryota</taxon>
        <taxon>Viridiplantae</taxon>
        <taxon>Streptophyta</taxon>
        <taxon>Embryophyta</taxon>
        <taxon>Tracheophyta</taxon>
        <taxon>Spermatophyta</taxon>
        <taxon>Magnoliopsida</taxon>
        <taxon>eudicotyledons</taxon>
        <taxon>Gunneridae</taxon>
        <taxon>Pentapetalae</taxon>
        <taxon>rosids</taxon>
        <taxon>malvids</taxon>
        <taxon>Sapindales</taxon>
        <taxon>Anacardiaceae</taxon>
        <taxon>Pistacia</taxon>
    </lineage>
</organism>
<protein>
    <submittedName>
        <fullName evidence="1">Uncharacterized protein</fullName>
    </submittedName>
</protein>